<protein>
    <submittedName>
        <fullName evidence="1">Uncharacterized protein</fullName>
    </submittedName>
</protein>
<evidence type="ECO:0000313" key="2">
    <source>
        <dbReference type="Proteomes" id="UP001221142"/>
    </source>
</evidence>
<reference evidence="1" key="1">
    <citation type="submission" date="2023-03" db="EMBL/GenBank/DDBJ databases">
        <title>Massive genome expansion in bonnet fungi (Mycena s.s.) driven by repeated elements and novel gene families across ecological guilds.</title>
        <authorList>
            <consortium name="Lawrence Berkeley National Laboratory"/>
            <person name="Harder C.B."/>
            <person name="Miyauchi S."/>
            <person name="Viragh M."/>
            <person name="Kuo A."/>
            <person name="Thoen E."/>
            <person name="Andreopoulos B."/>
            <person name="Lu D."/>
            <person name="Skrede I."/>
            <person name="Drula E."/>
            <person name="Henrissat B."/>
            <person name="Morin E."/>
            <person name="Kohler A."/>
            <person name="Barry K."/>
            <person name="LaButti K."/>
            <person name="Morin E."/>
            <person name="Salamov A."/>
            <person name="Lipzen A."/>
            <person name="Mereny Z."/>
            <person name="Hegedus B."/>
            <person name="Baldrian P."/>
            <person name="Stursova M."/>
            <person name="Weitz H."/>
            <person name="Taylor A."/>
            <person name="Grigoriev I.V."/>
            <person name="Nagy L.G."/>
            <person name="Martin F."/>
            <person name="Kauserud H."/>
        </authorList>
    </citation>
    <scope>NUCLEOTIDE SEQUENCE</scope>
    <source>
        <strain evidence="1">9284</strain>
    </source>
</reference>
<dbReference type="EMBL" id="JARKIF010000001">
    <property type="protein sequence ID" value="KAJ7649636.1"/>
    <property type="molecule type" value="Genomic_DNA"/>
</dbReference>
<organism evidence="1 2">
    <name type="scientific">Roridomyces roridus</name>
    <dbReference type="NCBI Taxonomy" id="1738132"/>
    <lineage>
        <taxon>Eukaryota</taxon>
        <taxon>Fungi</taxon>
        <taxon>Dikarya</taxon>
        <taxon>Basidiomycota</taxon>
        <taxon>Agaricomycotina</taxon>
        <taxon>Agaricomycetes</taxon>
        <taxon>Agaricomycetidae</taxon>
        <taxon>Agaricales</taxon>
        <taxon>Marasmiineae</taxon>
        <taxon>Mycenaceae</taxon>
        <taxon>Roridomyces</taxon>
    </lineage>
</organism>
<dbReference type="AlphaFoldDB" id="A0AAD7CHU9"/>
<dbReference type="Proteomes" id="UP001221142">
    <property type="component" value="Unassembled WGS sequence"/>
</dbReference>
<sequence length="158" mass="17746">MFTASYTNEPDARNIIPVETLGSFVTQHWQDYDSALWRDYQRKSAEARLGRIEAGYLSPDAPSQDYCEVWTAFSVRSRAARKAPGALQALPDIHVAVNFDLSTVHELHPARRFEEEELTIQRYTASEVCDSFASMLPLFVGGVSEDIDTTDEVLNDGI</sequence>
<name>A0AAD7CHU9_9AGAR</name>
<accession>A0AAD7CHU9</accession>
<gene>
    <name evidence="1" type="ORF">FB45DRAFT_1017112</name>
</gene>
<proteinExistence type="predicted"/>
<keyword evidence="2" id="KW-1185">Reference proteome</keyword>
<comment type="caution">
    <text evidence="1">The sequence shown here is derived from an EMBL/GenBank/DDBJ whole genome shotgun (WGS) entry which is preliminary data.</text>
</comment>
<evidence type="ECO:0000313" key="1">
    <source>
        <dbReference type="EMBL" id="KAJ7649636.1"/>
    </source>
</evidence>